<proteinExistence type="predicted"/>
<dbReference type="AlphaFoldDB" id="A0A4E9EII3"/>
<dbReference type="Proteomes" id="UP000746612">
    <property type="component" value="Unassembled WGS sequence"/>
</dbReference>
<protein>
    <submittedName>
        <fullName evidence="2">Uncharacterized protein</fullName>
    </submittedName>
</protein>
<organism evidence="2">
    <name type="scientific">Gibberella zeae</name>
    <name type="common">Wheat head blight fungus</name>
    <name type="synonym">Fusarium graminearum</name>
    <dbReference type="NCBI Taxonomy" id="5518"/>
    <lineage>
        <taxon>Eukaryota</taxon>
        <taxon>Fungi</taxon>
        <taxon>Dikarya</taxon>
        <taxon>Ascomycota</taxon>
        <taxon>Pezizomycotina</taxon>
        <taxon>Sordariomycetes</taxon>
        <taxon>Hypocreomycetidae</taxon>
        <taxon>Hypocreales</taxon>
        <taxon>Nectriaceae</taxon>
        <taxon>Fusarium</taxon>
    </lineage>
</organism>
<dbReference type="EMBL" id="CAJPIJ010000146">
    <property type="protein sequence ID" value="CAG1988459.1"/>
    <property type="molecule type" value="Genomic_DNA"/>
</dbReference>
<reference evidence="2" key="1">
    <citation type="submission" date="2019-04" db="EMBL/GenBank/DDBJ databases">
        <authorList>
            <person name="Melise S."/>
            <person name="Noan J."/>
            <person name="Okalmin O."/>
        </authorList>
    </citation>
    <scope>NUCLEOTIDE SEQUENCE</scope>
    <source>
        <strain evidence="2">FN9</strain>
    </source>
</reference>
<dbReference type="EMBL" id="CAAKMV010000163">
    <property type="protein sequence ID" value="VIO62589.1"/>
    <property type="molecule type" value="Genomic_DNA"/>
</dbReference>
<reference evidence="1" key="2">
    <citation type="submission" date="2021-03" db="EMBL/GenBank/DDBJ databases">
        <authorList>
            <person name="Alouane T."/>
            <person name="Langin T."/>
            <person name="Bonhomme L."/>
        </authorList>
    </citation>
    <scope>NUCLEOTIDE SEQUENCE</scope>
    <source>
        <strain evidence="1">MDC_Fg202</strain>
    </source>
</reference>
<feature type="non-terminal residue" evidence="2">
    <location>
        <position position="1"/>
    </location>
</feature>
<evidence type="ECO:0000313" key="2">
    <source>
        <dbReference type="EMBL" id="VIO62589.1"/>
    </source>
</evidence>
<sequence length="113" mass="12512">CLFAPKPSTSRVVQSYPAQLSPKIAAVLLVLQSHLGGLSLPSSNLTPPLSLAPSDRRYRYYPSFQGQMPGFAHLTGDSHTMPPIPSNRYDNIQQLINPHTCYTDRQSIASWFV</sequence>
<accession>A0A4E9EII3</accession>
<gene>
    <name evidence="2" type="ORF">FUG_LOCUS477528</name>
    <name evidence="1" type="ORF">MDCFG202_LOCUS306864</name>
</gene>
<evidence type="ECO:0000313" key="1">
    <source>
        <dbReference type="EMBL" id="CAG1988459.1"/>
    </source>
</evidence>
<name>A0A4E9EII3_GIBZA</name>